<accession>A0A0C2WIA7</accession>
<proteinExistence type="predicted"/>
<protein>
    <submittedName>
        <fullName evidence="1">Uncharacterized protein</fullName>
    </submittedName>
</protein>
<dbReference type="Proteomes" id="UP000054549">
    <property type="component" value="Unassembled WGS sequence"/>
</dbReference>
<dbReference type="HOGENOM" id="CLU_3019733_0_0_1"/>
<dbReference type="AlphaFoldDB" id="A0A0C2WIA7"/>
<dbReference type="EMBL" id="KN818287">
    <property type="protein sequence ID" value="KIL61242.1"/>
    <property type="molecule type" value="Genomic_DNA"/>
</dbReference>
<dbReference type="InParanoid" id="A0A0C2WIA7"/>
<sequence length="69" mass="7572">MYNGLYIMCCNEYCLAKAAPCPLSSKEMHDMSTIGGSSTSPNEMSLGLTFINVNTCQTVVMNLRLEKNT</sequence>
<gene>
    <name evidence="1" type="ORF">M378DRAFT_167239</name>
</gene>
<keyword evidence="2" id="KW-1185">Reference proteome</keyword>
<evidence type="ECO:0000313" key="1">
    <source>
        <dbReference type="EMBL" id="KIL61242.1"/>
    </source>
</evidence>
<organism evidence="1 2">
    <name type="scientific">Amanita muscaria (strain Koide BX008)</name>
    <dbReference type="NCBI Taxonomy" id="946122"/>
    <lineage>
        <taxon>Eukaryota</taxon>
        <taxon>Fungi</taxon>
        <taxon>Dikarya</taxon>
        <taxon>Basidiomycota</taxon>
        <taxon>Agaricomycotina</taxon>
        <taxon>Agaricomycetes</taxon>
        <taxon>Agaricomycetidae</taxon>
        <taxon>Agaricales</taxon>
        <taxon>Pluteineae</taxon>
        <taxon>Amanitaceae</taxon>
        <taxon>Amanita</taxon>
    </lineage>
</organism>
<name>A0A0C2WIA7_AMAMK</name>
<reference evidence="1 2" key="1">
    <citation type="submission" date="2014-04" db="EMBL/GenBank/DDBJ databases">
        <title>Evolutionary Origins and Diversification of the Mycorrhizal Mutualists.</title>
        <authorList>
            <consortium name="DOE Joint Genome Institute"/>
            <consortium name="Mycorrhizal Genomics Consortium"/>
            <person name="Kohler A."/>
            <person name="Kuo A."/>
            <person name="Nagy L.G."/>
            <person name="Floudas D."/>
            <person name="Copeland A."/>
            <person name="Barry K.W."/>
            <person name="Cichocki N."/>
            <person name="Veneault-Fourrey C."/>
            <person name="LaButti K."/>
            <person name="Lindquist E.A."/>
            <person name="Lipzen A."/>
            <person name="Lundell T."/>
            <person name="Morin E."/>
            <person name="Murat C."/>
            <person name="Riley R."/>
            <person name="Ohm R."/>
            <person name="Sun H."/>
            <person name="Tunlid A."/>
            <person name="Henrissat B."/>
            <person name="Grigoriev I.V."/>
            <person name="Hibbett D.S."/>
            <person name="Martin F."/>
        </authorList>
    </citation>
    <scope>NUCLEOTIDE SEQUENCE [LARGE SCALE GENOMIC DNA]</scope>
    <source>
        <strain evidence="1 2">Koide BX008</strain>
    </source>
</reference>
<evidence type="ECO:0000313" key="2">
    <source>
        <dbReference type="Proteomes" id="UP000054549"/>
    </source>
</evidence>